<dbReference type="PANTHER" id="PTHR35152:SF1">
    <property type="entry name" value="DOMAIN SIGNALLING PROTEIN, PUTATIVE (AFU_ORTHOLOGUE AFUA_5G11310)-RELATED"/>
    <property type="match status" value="1"/>
</dbReference>
<comment type="caution">
    <text evidence="2">The sequence shown here is derived from an EMBL/GenBank/DDBJ whole genome shotgun (WGS) entry which is preliminary data.</text>
</comment>
<proteinExistence type="predicted"/>
<name>A0AA43QMU7_9LECA</name>
<evidence type="ECO:0000256" key="1">
    <source>
        <dbReference type="SAM" id="MobiDB-lite"/>
    </source>
</evidence>
<keyword evidence="3" id="KW-1185">Reference proteome</keyword>
<feature type="compositionally biased region" description="Polar residues" evidence="1">
    <location>
        <begin position="415"/>
        <end position="445"/>
    </location>
</feature>
<dbReference type="AlphaFoldDB" id="A0AA43QMU7"/>
<gene>
    <name evidence="2" type="ORF">OHK93_006443</name>
</gene>
<reference evidence="2" key="1">
    <citation type="journal article" date="2023" name="Genome Biol. Evol.">
        <title>First Whole Genome Sequence and Flow Cytometry Genome Size Data for the Lichen-Forming Fungus Ramalina farinacea (Ascomycota).</title>
        <authorList>
            <person name="Llewellyn T."/>
            <person name="Mian S."/>
            <person name="Hill R."/>
            <person name="Leitch I.J."/>
            <person name="Gaya E."/>
        </authorList>
    </citation>
    <scope>NUCLEOTIDE SEQUENCE</scope>
    <source>
        <strain evidence="2">LIQ254RAFAR</strain>
    </source>
</reference>
<accession>A0AA43QMU7</accession>
<feature type="compositionally biased region" description="Polar residues" evidence="1">
    <location>
        <begin position="378"/>
        <end position="388"/>
    </location>
</feature>
<protein>
    <submittedName>
        <fullName evidence="2">Uncharacterized protein</fullName>
    </submittedName>
</protein>
<dbReference type="PANTHER" id="PTHR35152">
    <property type="entry name" value="DOMAIN SIGNALLING PROTEIN, PUTATIVE (AFU_ORTHOLOGUE AFUA_5G11310)-RELATED"/>
    <property type="match status" value="1"/>
</dbReference>
<feature type="region of interest" description="Disordered" evidence="1">
    <location>
        <begin position="336"/>
        <end position="449"/>
    </location>
</feature>
<dbReference type="EMBL" id="JAPUFD010000005">
    <property type="protein sequence ID" value="MDI1487175.1"/>
    <property type="molecule type" value="Genomic_DNA"/>
</dbReference>
<evidence type="ECO:0000313" key="2">
    <source>
        <dbReference type="EMBL" id="MDI1487175.1"/>
    </source>
</evidence>
<evidence type="ECO:0000313" key="3">
    <source>
        <dbReference type="Proteomes" id="UP001161017"/>
    </source>
</evidence>
<dbReference type="Proteomes" id="UP001161017">
    <property type="component" value="Unassembled WGS sequence"/>
</dbReference>
<sequence length="467" mass="52549">SKKRVRVPMRSNSMAGVTPEEDYRHLFKVLFCRAAQELADSIAEPLTHLGVLYDDIMSTGTQAKETNVLTRLRRSRANDLESGSGVAPLTIGRGQALFTVRRVLLVEERTHLRAAGYSFAEPQNVADKIARSMQVEREEILQRLCKMEAYVRDPKILDAGVHLACFALRPFYHGGFHVLVRKNAHNLMPSVPISTGNISRSQMNVLLKMNDWTVAKCLDGLENRFHFLDDTDKDFTRHLHDQLSLLIADIGDPFFQQARLVAQQFRSLSRSSPTTPGDAFVIAFRVFTDAHSSSYTNERFEFTPLTSHMTQQHTYEGNPDIHVFSNKIRRELGVEVEAGSQHSHKRNSSQPFLKRPDFANREPLSPGFTRWSRGRATPYTQHANNSEKNLVRVSISEEPVSPTRRSPTRRKSETNIELGSISSCPDTADSTYTGEDAGASTSANEVEQESFVEGLFALTKQDRGIRS</sequence>
<organism evidence="2 3">
    <name type="scientific">Ramalina farinacea</name>
    <dbReference type="NCBI Taxonomy" id="258253"/>
    <lineage>
        <taxon>Eukaryota</taxon>
        <taxon>Fungi</taxon>
        <taxon>Dikarya</taxon>
        <taxon>Ascomycota</taxon>
        <taxon>Pezizomycotina</taxon>
        <taxon>Lecanoromycetes</taxon>
        <taxon>OSLEUM clade</taxon>
        <taxon>Lecanoromycetidae</taxon>
        <taxon>Lecanorales</taxon>
        <taxon>Lecanorineae</taxon>
        <taxon>Ramalinaceae</taxon>
        <taxon>Ramalina</taxon>
    </lineage>
</organism>
<feature type="non-terminal residue" evidence="2">
    <location>
        <position position="1"/>
    </location>
</feature>